<keyword evidence="5" id="KW-0472">Membrane</keyword>
<comment type="subcellular location">
    <subcellularLocation>
        <location evidence="1">Membrane</location>
    </subcellularLocation>
</comment>
<dbReference type="PRINTS" id="PR00125">
    <property type="entry name" value="ATPASEDELTA"/>
</dbReference>
<evidence type="ECO:0000256" key="6">
    <source>
        <dbReference type="ARBA" id="ARBA00023310"/>
    </source>
</evidence>
<dbReference type="NCBIfam" id="TIGR01145">
    <property type="entry name" value="ATP_synt_delta"/>
    <property type="match status" value="1"/>
</dbReference>
<dbReference type="GO" id="GO:0046933">
    <property type="term" value="F:proton-transporting ATP synthase activity, rotational mechanism"/>
    <property type="evidence" value="ECO:0007669"/>
    <property type="project" value="InterPro"/>
</dbReference>
<dbReference type="PANTHER" id="PTHR11910">
    <property type="entry name" value="ATP SYNTHASE DELTA CHAIN"/>
    <property type="match status" value="1"/>
</dbReference>
<protein>
    <recommendedName>
        <fullName evidence="8">ATP synthase subunit O, mitochondrial</fullName>
    </recommendedName>
</protein>
<evidence type="ECO:0000256" key="1">
    <source>
        <dbReference type="ARBA" id="ARBA00004370"/>
    </source>
</evidence>
<keyword evidence="2" id="KW-0813">Transport</keyword>
<dbReference type="InterPro" id="IPR000711">
    <property type="entry name" value="ATPase_OSCP/dsu"/>
</dbReference>
<organism evidence="7">
    <name type="scientific">Prymnesium polylepis</name>
    <dbReference type="NCBI Taxonomy" id="72548"/>
    <lineage>
        <taxon>Eukaryota</taxon>
        <taxon>Haptista</taxon>
        <taxon>Haptophyta</taxon>
        <taxon>Prymnesiophyceae</taxon>
        <taxon>Prymnesiales</taxon>
        <taxon>Prymnesiaceae</taxon>
        <taxon>Prymnesium</taxon>
    </lineage>
</organism>
<sequence length="117" mass="12227">MADAKASETTTNAVAVMADNGRLGDVSKVIGLYSELLTAAKGEVTAVITSAKALKPDEQKQITASVGTLLEGKKMITTFKVDEALINGITVDLGDKFLDMSVATQLKKLQALLSDGL</sequence>
<accession>A0A7S4HTP2</accession>
<dbReference type="Pfam" id="PF00213">
    <property type="entry name" value="OSCP"/>
    <property type="match status" value="1"/>
</dbReference>
<reference evidence="7" key="1">
    <citation type="submission" date="2021-01" db="EMBL/GenBank/DDBJ databases">
        <authorList>
            <person name="Corre E."/>
            <person name="Pelletier E."/>
            <person name="Niang G."/>
            <person name="Scheremetjew M."/>
            <person name="Finn R."/>
            <person name="Kale V."/>
            <person name="Holt S."/>
            <person name="Cochrane G."/>
            <person name="Meng A."/>
            <person name="Brown T."/>
            <person name="Cohen L."/>
        </authorList>
    </citation>
    <scope>NUCLEOTIDE SEQUENCE</scope>
    <source>
        <strain evidence="7">UIO037</strain>
    </source>
</reference>
<evidence type="ECO:0000256" key="2">
    <source>
        <dbReference type="ARBA" id="ARBA00022448"/>
    </source>
</evidence>
<evidence type="ECO:0000313" key="7">
    <source>
        <dbReference type="EMBL" id="CAE2208794.1"/>
    </source>
</evidence>
<name>A0A7S4HTP2_9EUKA</name>
<proteinExistence type="predicted"/>
<dbReference type="EMBL" id="HBKO01013485">
    <property type="protein sequence ID" value="CAE2208794.1"/>
    <property type="molecule type" value="Transcribed_RNA"/>
</dbReference>
<keyword evidence="3" id="KW-0375">Hydrogen ion transport</keyword>
<keyword evidence="6" id="KW-0066">ATP synthesis</keyword>
<gene>
    <name evidence="7" type="ORF">CPOL0286_LOCUS6055</name>
</gene>
<evidence type="ECO:0008006" key="8">
    <source>
        <dbReference type="Google" id="ProtNLM"/>
    </source>
</evidence>
<dbReference type="AlphaFoldDB" id="A0A7S4HTP2"/>
<dbReference type="GO" id="GO:0016020">
    <property type="term" value="C:membrane"/>
    <property type="evidence" value="ECO:0007669"/>
    <property type="project" value="UniProtKB-SubCell"/>
</dbReference>
<evidence type="ECO:0000256" key="5">
    <source>
        <dbReference type="ARBA" id="ARBA00023136"/>
    </source>
</evidence>
<evidence type="ECO:0000256" key="4">
    <source>
        <dbReference type="ARBA" id="ARBA00023065"/>
    </source>
</evidence>
<evidence type="ECO:0000256" key="3">
    <source>
        <dbReference type="ARBA" id="ARBA00022781"/>
    </source>
</evidence>
<keyword evidence="4" id="KW-0406">Ion transport</keyword>